<proteinExistence type="predicted"/>
<feature type="domain" description="Peptidase C39-like" evidence="2">
    <location>
        <begin position="127"/>
        <end position="176"/>
    </location>
</feature>
<keyword evidence="1" id="KW-0732">Signal</keyword>
<accession>A0A158KG12</accession>
<dbReference type="Gene3D" id="2.160.20.10">
    <property type="entry name" value="Single-stranded right-handed beta-helix, Pectin lyase-like"/>
    <property type="match status" value="1"/>
</dbReference>
<dbReference type="AlphaFoldDB" id="A0A158KG12"/>
<evidence type="ECO:0000313" key="3">
    <source>
        <dbReference type="EMBL" id="SAL79955.1"/>
    </source>
</evidence>
<evidence type="ECO:0000256" key="1">
    <source>
        <dbReference type="SAM" id="SignalP"/>
    </source>
</evidence>
<dbReference type="OrthoDB" id="5148996at2"/>
<dbReference type="RefSeq" id="WP_087659368.1">
    <property type="nucleotide sequence ID" value="NZ_FCOL02000052.1"/>
</dbReference>
<dbReference type="Proteomes" id="UP000054925">
    <property type="component" value="Unassembled WGS sequence"/>
</dbReference>
<dbReference type="InterPro" id="IPR039564">
    <property type="entry name" value="Peptidase_C39-like"/>
</dbReference>
<feature type="signal peptide" evidence="1">
    <location>
        <begin position="1"/>
        <end position="20"/>
    </location>
</feature>
<dbReference type="Gene3D" id="3.90.70.10">
    <property type="entry name" value="Cysteine proteinases"/>
    <property type="match status" value="1"/>
</dbReference>
<evidence type="ECO:0000259" key="2">
    <source>
        <dbReference type="Pfam" id="PF13529"/>
    </source>
</evidence>
<comment type="caution">
    <text evidence="3">The sequence shown here is derived from an EMBL/GenBank/DDBJ whole genome shotgun (WGS) entry which is preliminary data.</text>
</comment>
<evidence type="ECO:0000313" key="4">
    <source>
        <dbReference type="Proteomes" id="UP000054925"/>
    </source>
</evidence>
<dbReference type="EMBL" id="FCOL02000052">
    <property type="protein sequence ID" value="SAL79955.1"/>
    <property type="molecule type" value="Genomic_DNA"/>
</dbReference>
<organism evidence="3 4">
    <name type="scientific">Caballeronia terrestris</name>
    <dbReference type="NCBI Taxonomy" id="1226301"/>
    <lineage>
        <taxon>Bacteria</taxon>
        <taxon>Pseudomonadati</taxon>
        <taxon>Pseudomonadota</taxon>
        <taxon>Betaproteobacteria</taxon>
        <taxon>Burkholderiales</taxon>
        <taxon>Burkholderiaceae</taxon>
        <taxon>Caballeronia</taxon>
    </lineage>
</organism>
<keyword evidence="4" id="KW-1185">Reference proteome</keyword>
<dbReference type="InterPro" id="IPR012334">
    <property type="entry name" value="Pectin_lyas_fold"/>
</dbReference>
<feature type="chain" id="PRO_5011118365" description="Peptidase C39-like domain-containing protein" evidence="1">
    <location>
        <begin position="21"/>
        <end position="206"/>
    </location>
</feature>
<reference evidence="3" key="1">
    <citation type="submission" date="2016-01" db="EMBL/GenBank/DDBJ databases">
        <authorList>
            <person name="Peeters C."/>
        </authorList>
    </citation>
    <scope>NUCLEOTIDE SEQUENCE [LARGE SCALE GENOMIC DNA]</scope>
    <source>
        <strain evidence="3">LMG 22937</strain>
    </source>
</reference>
<gene>
    <name evidence="3" type="ORF">AWB67_05542</name>
</gene>
<protein>
    <recommendedName>
        <fullName evidence="2">Peptidase C39-like domain-containing protein</fullName>
    </recommendedName>
</protein>
<sequence>MKLRPLAAIVLANLTVPTFGAGPLPGGGKFVGGAGSMVTNGTTLAIKQTTPTAVIDWNSFGFPTNTSACPSAQALTQNPGLAARYANPYAIGARYVLDDALLGIDTRYLKSGGVTDALKKVGNYASYHGPDLTLADLRAEIDAGRPVVASITWLSGGTHFVVIAGIQGEGLLILDPVNGECFTEFGEFPGTYFGGATLDGYAFTKP</sequence>
<name>A0A158KG12_9BURK</name>
<dbReference type="Pfam" id="PF13529">
    <property type="entry name" value="Peptidase_C39_2"/>
    <property type="match status" value="1"/>
</dbReference>